<evidence type="ECO:0000313" key="2">
    <source>
        <dbReference type="EMBL" id="MBA4502955.1"/>
    </source>
</evidence>
<keyword evidence="1" id="KW-1133">Transmembrane helix</keyword>
<keyword evidence="1" id="KW-0812">Transmembrane</keyword>
<keyword evidence="3" id="KW-1185">Reference proteome</keyword>
<evidence type="ECO:0000313" key="3">
    <source>
        <dbReference type="Proteomes" id="UP000538931"/>
    </source>
</evidence>
<protein>
    <submittedName>
        <fullName evidence="2">Uncharacterized protein</fullName>
    </submittedName>
</protein>
<feature type="transmembrane region" description="Helical" evidence="1">
    <location>
        <begin position="17"/>
        <end position="34"/>
    </location>
</feature>
<comment type="caution">
    <text evidence="2">The sequence shown here is derived from an EMBL/GenBank/DDBJ whole genome shotgun (WGS) entry which is preliminary data.</text>
</comment>
<dbReference type="RefSeq" id="WP_181740246.1">
    <property type="nucleotide sequence ID" value="NZ_JACEMT010000051.1"/>
</dbReference>
<organism evidence="2 3">
    <name type="scientific">Marinobacterium marinum</name>
    <dbReference type="NCBI Taxonomy" id="2756129"/>
    <lineage>
        <taxon>Bacteria</taxon>
        <taxon>Pseudomonadati</taxon>
        <taxon>Pseudomonadota</taxon>
        <taxon>Gammaproteobacteria</taxon>
        <taxon>Oceanospirillales</taxon>
        <taxon>Oceanospirillaceae</taxon>
        <taxon>Marinobacterium</taxon>
    </lineage>
</organism>
<reference evidence="2 3" key="1">
    <citation type="submission" date="2020-07" db="EMBL/GenBank/DDBJ databases">
        <title>Bacterium isolated from marien macroalgae.</title>
        <authorList>
            <person name="Zhu K."/>
            <person name="Lu D."/>
            <person name="Du Z."/>
        </authorList>
    </citation>
    <scope>NUCLEOTIDE SEQUENCE [LARGE SCALE GENOMIC DNA]</scope>
    <source>
        <strain evidence="2 3">3-1745</strain>
    </source>
</reference>
<feature type="transmembrane region" description="Helical" evidence="1">
    <location>
        <begin position="78"/>
        <end position="96"/>
    </location>
</feature>
<dbReference type="AlphaFoldDB" id="A0A7W1WZ81"/>
<dbReference type="Proteomes" id="UP000538931">
    <property type="component" value="Unassembled WGS sequence"/>
</dbReference>
<sequence>MSIEQILVVMLYTLKPYTVWIAVAVAVLCVAQWAGVKRSGKRCPRLVWISLIAGAVAALLAPALTGSKLVYVTTVTDWVALAGVGCAVSLYTYLVLNPVLCKR</sequence>
<keyword evidence="1" id="KW-0472">Membrane</keyword>
<gene>
    <name evidence="2" type="ORF">H1S06_11345</name>
</gene>
<accession>A0A7W1WZ81</accession>
<dbReference type="EMBL" id="JACEMT010000051">
    <property type="protein sequence ID" value="MBA4502955.1"/>
    <property type="molecule type" value="Genomic_DNA"/>
</dbReference>
<name>A0A7W1WZ81_9GAMM</name>
<proteinExistence type="predicted"/>
<feature type="transmembrane region" description="Helical" evidence="1">
    <location>
        <begin position="46"/>
        <end position="66"/>
    </location>
</feature>
<evidence type="ECO:0000256" key="1">
    <source>
        <dbReference type="SAM" id="Phobius"/>
    </source>
</evidence>